<comment type="caution">
    <text evidence="1">The sequence shown here is derived from an EMBL/GenBank/DDBJ whole genome shotgun (WGS) entry which is preliminary data.</text>
</comment>
<protein>
    <submittedName>
        <fullName evidence="1">5-methylcytosine-specific restriction enzyme subunit McrC</fullName>
    </submittedName>
</protein>
<reference evidence="1 2" key="1">
    <citation type="submission" date="2020-03" db="EMBL/GenBank/DDBJ databases">
        <title>Sequencing the genomes of 1000 actinobacteria strains.</title>
        <authorList>
            <person name="Klenk H.-P."/>
        </authorList>
    </citation>
    <scope>NUCLEOTIDE SEQUENCE [LARGE SCALE GENOMIC DNA]</scope>
    <source>
        <strain evidence="1 2">DSM 45490</strain>
    </source>
</reference>
<accession>A0A7X6A042</accession>
<dbReference type="PANTHER" id="PTHR38733:SF1">
    <property type="entry name" value="TYPE IV METHYL-DIRECTED RESTRICTION ENZYME ECOKMCRBC"/>
    <property type="match status" value="1"/>
</dbReference>
<dbReference type="Proteomes" id="UP000555407">
    <property type="component" value="Unassembled WGS sequence"/>
</dbReference>
<evidence type="ECO:0000313" key="2">
    <source>
        <dbReference type="Proteomes" id="UP000555407"/>
    </source>
</evidence>
<name>A0A7X6A042_9ACTN</name>
<dbReference type="InterPro" id="IPR019292">
    <property type="entry name" value="McrC"/>
</dbReference>
<keyword evidence="2" id="KW-1185">Reference proteome</keyword>
<gene>
    <name evidence="1" type="ORF">BJY22_001506</name>
</gene>
<organism evidence="1 2">
    <name type="scientific">Kribbella shirazensis</name>
    <dbReference type="NCBI Taxonomy" id="1105143"/>
    <lineage>
        <taxon>Bacteria</taxon>
        <taxon>Bacillati</taxon>
        <taxon>Actinomycetota</taxon>
        <taxon>Actinomycetes</taxon>
        <taxon>Propionibacteriales</taxon>
        <taxon>Kribbellaceae</taxon>
        <taxon>Kribbella</taxon>
    </lineage>
</organism>
<dbReference type="RefSeq" id="WP_167204715.1">
    <property type="nucleotide sequence ID" value="NZ_JAASRO010000001.1"/>
</dbReference>
<dbReference type="EMBL" id="JAASRO010000001">
    <property type="protein sequence ID" value="NIK55789.1"/>
    <property type="molecule type" value="Genomic_DNA"/>
</dbReference>
<dbReference type="AlphaFoldDB" id="A0A7X6A042"/>
<sequence>MSFRYESLDELDADGIEVQLSPNQAVLLERSELVDVRRADAGTYRLLPNGRVGAVRFGDLQIEVTPKQKLGVAHLIFLLGYAKNPGFRPETVTAETYGDLWPAMAQSLIASVEQALTMGLLQGYRTEQEALQTVRGRIAFEDQFRRRPGHFLPIEVRYDEFSPDIAENQILLAAIHLMLGVPRLQPETRRRLLHLAARFAGVTRLLPGTPTPAWQPSRLNDRYQSALGLAEVLLRHSSTRVSLEGVEMSAFVVVMWEVFEEFVTVALTEALAGYPGCLESQLVAYLTGDGDWSTGRAGGSGASHGDVIMRVDVVHRDEAGKPDVVFDAKYKLASSTGTNANADHYQMLAYCTSLQVPAAWLIYAGGGNDIRRRIKNTEVEVVAAPINLRQSPQEILARVRQIALAALRGT</sequence>
<dbReference type="Pfam" id="PF10117">
    <property type="entry name" value="McrBC"/>
    <property type="match status" value="1"/>
</dbReference>
<proteinExistence type="predicted"/>
<dbReference type="PANTHER" id="PTHR38733">
    <property type="entry name" value="PROTEIN MCRC"/>
    <property type="match status" value="1"/>
</dbReference>
<evidence type="ECO:0000313" key="1">
    <source>
        <dbReference type="EMBL" id="NIK55789.1"/>
    </source>
</evidence>